<organism evidence="2 3">
    <name type="scientific">Pomacea canaliculata</name>
    <name type="common">Golden apple snail</name>
    <dbReference type="NCBI Taxonomy" id="400727"/>
    <lineage>
        <taxon>Eukaryota</taxon>
        <taxon>Metazoa</taxon>
        <taxon>Spiralia</taxon>
        <taxon>Lophotrochozoa</taxon>
        <taxon>Mollusca</taxon>
        <taxon>Gastropoda</taxon>
        <taxon>Caenogastropoda</taxon>
        <taxon>Architaenioglossa</taxon>
        <taxon>Ampullarioidea</taxon>
        <taxon>Ampullariidae</taxon>
        <taxon>Pomacea</taxon>
    </lineage>
</organism>
<dbReference type="PANTHER" id="PTHR23011">
    <property type="entry name" value="CYCLIC NUCLEOTIDE-BINDING DOMAIN CONTAINING PROTEIN"/>
    <property type="match status" value="1"/>
</dbReference>
<reference evidence="2 3" key="1">
    <citation type="submission" date="2018-04" db="EMBL/GenBank/DDBJ databases">
        <title>The genome of golden apple snail Pomacea canaliculata provides insight into stress tolerance and invasive adaptation.</title>
        <authorList>
            <person name="Liu C."/>
            <person name="Liu B."/>
            <person name="Ren Y."/>
            <person name="Zhang Y."/>
            <person name="Wang H."/>
            <person name="Li S."/>
            <person name="Jiang F."/>
            <person name="Yin L."/>
            <person name="Zhang G."/>
            <person name="Qian W."/>
            <person name="Fan W."/>
        </authorList>
    </citation>
    <scope>NUCLEOTIDE SEQUENCE [LARGE SCALE GENOMIC DNA]</scope>
    <source>
        <strain evidence="2">SZHN2017</strain>
        <tissue evidence="2">Muscle</tissue>
    </source>
</reference>
<dbReference type="SUPFAM" id="SSF51206">
    <property type="entry name" value="cAMP-binding domain-like"/>
    <property type="match status" value="2"/>
</dbReference>
<comment type="caution">
    <text evidence="2">The sequence shown here is derived from an EMBL/GenBank/DDBJ whole genome shotgun (WGS) entry which is preliminary data.</text>
</comment>
<evidence type="ECO:0000313" key="3">
    <source>
        <dbReference type="Proteomes" id="UP000245119"/>
    </source>
</evidence>
<evidence type="ECO:0000313" key="2">
    <source>
        <dbReference type="EMBL" id="PVD18523.1"/>
    </source>
</evidence>
<dbReference type="Gene3D" id="2.60.120.10">
    <property type="entry name" value="Jelly Rolls"/>
    <property type="match status" value="2"/>
</dbReference>
<dbReference type="Pfam" id="PF00027">
    <property type="entry name" value="cNMP_binding"/>
    <property type="match status" value="1"/>
</dbReference>
<sequence>MPANGVSCSPQAPEVWRGPCLLQARSTGENIWDTVAQWEQESQKARGNGGRCEAVTEKEDIFWPQGHNNSLDVKARLNKRKPLLAIISETTCSVKLQTSALDLARSYELDQQVNSFLDFYEVARRDLGEAKGHYIDVDKYKARKELMICSDVQETLRQVPEARTLSQLDQAVRELQKVEVFAQFPRDIQEKVIRRAEYLKLGPRRVIIRKGHKATHFYIIASGTAVVRRVATDPNTGEKKVKKIDFLRPGMTFGEIALISNIPRTGNVMSHDDMQLITVHAEDYVDIFVSTGPGHLISPHLPFLQNLDIMKGWPIQQLLHHPKYCSVRYFKRNVVITHDSKNSPNIYIVRSGHLKVFRFLDWPDDIDPEKSKKFSSMFAVLLSATTDESETSMAFDLIHKPECSRMKIPYMKDKSEHVFWKTIISQRGKRFQWPVVRMTSIHDPLLIRKLKKPDRPKFIPMKILRQEDIFGLDQVPLFKQRRNSRSVILVSLGADCIVLDKKWFCRWAVGETSELLNCTTIQYSDDFIKNRLKDQGNRDVYLEHVLDSYFVKLFRESSGDTNI</sequence>
<feature type="domain" description="Cyclic nucleotide-binding" evidence="1">
    <location>
        <begin position="180"/>
        <end position="288"/>
    </location>
</feature>
<evidence type="ECO:0000259" key="1">
    <source>
        <dbReference type="PROSITE" id="PS50042"/>
    </source>
</evidence>
<dbReference type="InterPro" id="IPR014710">
    <property type="entry name" value="RmlC-like_jellyroll"/>
</dbReference>
<accession>A0A2T7NBH8</accession>
<protein>
    <recommendedName>
        <fullName evidence="1">Cyclic nucleotide-binding domain-containing protein</fullName>
    </recommendedName>
</protein>
<gene>
    <name evidence="2" type="ORF">C0Q70_21072</name>
</gene>
<dbReference type="PANTHER" id="PTHR23011:SF28">
    <property type="entry name" value="CYCLIC NUCLEOTIDE-BINDING DOMAIN CONTAINING PROTEIN"/>
    <property type="match status" value="1"/>
</dbReference>
<dbReference type="SMART" id="SM00100">
    <property type="entry name" value="cNMP"/>
    <property type="match status" value="1"/>
</dbReference>
<dbReference type="AlphaFoldDB" id="A0A2T7NBH8"/>
<dbReference type="EMBL" id="PZQS01000014">
    <property type="protein sequence ID" value="PVD18523.1"/>
    <property type="molecule type" value="Genomic_DNA"/>
</dbReference>
<dbReference type="Proteomes" id="UP000245119">
    <property type="component" value="Linkage Group LG14"/>
</dbReference>
<keyword evidence="3" id="KW-1185">Reference proteome</keyword>
<dbReference type="InterPro" id="IPR000595">
    <property type="entry name" value="cNMP-bd_dom"/>
</dbReference>
<dbReference type="OrthoDB" id="166212at2759"/>
<name>A0A2T7NBH8_POMCA</name>
<proteinExistence type="predicted"/>
<dbReference type="PROSITE" id="PS50042">
    <property type="entry name" value="CNMP_BINDING_3"/>
    <property type="match status" value="1"/>
</dbReference>
<dbReference type="STRING" id="400727.A0A2T7NBH8"/>
<dbReference type="InterPro" id="IPR018490">
    <property type="entry name" value="cNMP-bd_dom_sf"/>
</dbReference>
<dbReference type="CDD" id="cd00038">
    <property type="entry name" value="CAP_ED"/>
    <property type="match status" value="1"/>
</dbReference>